<dbReference type="AlphaFoldDB" id="A0A843X6D8"/>
<protein>
    <recommendedName>
        <fullName evidence="4">Non-haem dioxygenase N-terminal domain-containing protein</fullName>
    </recommendedName>
</protein>
<dbReference type="SUPFAM" id="SSF51197">
    <property type="entry name" value="Clavaminate synthase-like"/>
    <property type="match status" value="1"/>
</dbReference>
<feature type="region of interest" description="Disordered" evidence="1">
    <location>
        <begin position="1"/>
        <end position="28"/>
    </location>
</feature>
<dbReference type="OrthoDB" id="1523082at2759"/>
<evidence type="ECO:0008006" key="4">
    <source>
        <dbReference type="Google" id="ProtNLM"/>
    </source>
</evidence>
<gene>
    <name evidence="2" type="ORF">Taro_047154</name>
</gene>
<name>A0A843X6D8_COLES</name>
<keyword evidence="3" id="KW-1185">Reference proteome</keyword>
<dbReference type="Proteomes" id="UP000652761">
    <property type="component" value="Unassembled WGS sequence"/>
</dbReference>
<evidence type="ECO:0000313" key="3">
    <source>
        <dbReference type="Proteomes" id="UP000652761"/>
    </source>
</evidence>
<dbReference type="PANTHER" id="PTHR34945">
    <property type="entry name" value="2-OXOGLUTARATE (2OG) AND FE(II)-DEPENDENT OXYGENASE SUPERFAMILY PROTEIN"/>
    <property type="match status" value="1"/>
</dbReference>
<dbReference type="Gene3D" id="2.60.120.330">
    <property type="entry name" value="B-lactam Antibiotic, Isopenicillin N Synthase, Chain"/>
    <property type="match status" value="1"/>
</dbReference>
<comment type="caution">
    <text evidence="2">The sequence shown here is derived from an EMBL/GenBank/DDBJ whole genome shotgun (WGS) entry which is preliminary data.</text>
</comment>
<reference evidence="2" key="1">
    <citation type="submission" date="2017-07" db="EMBL/GenBank/DDBJ databases">
        <title>Taro Niue Genome Assembly and Annotation.</title>
        <authorList>
            <person name="Atibalentja N."/>
            <person name="Keating K."/>
            <person name="Fields C.J."/>
        </authorList>
    </citation>
    <scope>NUCLEOTIDE SEQUENCE</scope>
    <source>
        <strain evidence="2">Niue_2</strain>
        <tissue evidence="2">Leaf</tissue>
    </source>
</reference>
<dbReference type="EMBL" id="NMUH01006009">
    <property type="protein sequence ID" value="MQM14225.1"/>
    <property type="molecule type" value="Genomic_DNA"/>
</dbReference>
<feature type="compositionally biased region" description="Gly residues" evidence="1">
    <location>
        <begin position="1"/>
        <end position="12"/>
    </location>
</feature>
<evidence type="ECO:0000256" key="1">
    <source>
        <dbReference type="SAM" id="MobiDB-lite"/>
    </source>
</evidence>
<dbReference type="SMR" id="A0A843X6D8"/>
<organism evidence="2 3">
    <name type="scientific">Colocasia esculenta</name>
    <name type="common">Wild taro</name>
    <name type="synonym">Arum esculentum</name>
    <dbReference type="NCBI Taxonomy" id="4460"/>
    <lineage>
        <taxon>Eukaryota</taxon>
        <taxon>Viridiplantae</taxon>
        <taxon>Streptophyta</taxon>
        <taxon>Embryophyta</taxon>
        <taxon>Tracheophyta</taxon>
        <taxon>Spermatophyta</taxon>
        <taxon>Magnoliopsida</taxon>
        <taxon>Liliopsida</taxon>
        <taxon>Araceae</taxon>
        <taxon>Aroideae</taxon>
        <taxon>Colocasieae</taxon>
        <taxon>Colocasia</taxon>
    </lineage>
</organism>
<sequence length="356" mass="37867">MASGSRPGGGGAFRVPPPTPIATGKGTRSAAVNDRVLADYLERSLRVPELTLPDPSSLGVRRNPTPAKIELGVLLAGDAASRGRLLSSAAAVGAFLIDGHGVTEGDVGAAVEVAAGVFGLAEEKRGALGPYFRRRGGAREELRWLRPPGAEDEAVLRGAWPDSYPAFREKLENMCSKLDSIAESIGTILSANMGTPHGECPAEESPPSVLCLRKYSFDAFRNPISTAGSGEAAPAASPPRALSLHLLGSNREFVIKSDEEGSVPFPVPTGSIVVTLSKELQDMSNREFKGVDGEPIYELSSDLGPSFSMEYRCFPASLRRRTKHSTARSTLSLRDQLLVALALILLYKLWVWISGS</sequence>
<evidence type="ECO:0000313" key="2">
    <source>
        <dbReference type="EMBL" id="MQM14225.1"/>
    </source>
</evidence>
<dbReference type="PANTHER" id="PTHR34945:SF4">
    <property type="entry name" value="2-OXOGLUTARATE (2OG) AND FE(II)-DEPENDENT OXYGENASE SUPERFAMILY PROTEIN"/>
    <property type="match status" value="1"/>
</dbReference>
<proteinExistence type="predicted"/>
<accession>A0A843X6D8</accession>
<dbReference type="InterPro" id="IPR027443">
    <property type="entry name" value="IPNS-like_sf"/>
</dbReference>